<name>A0A0V0UED3_9BILA</name>
<comment type="caution">
    <text evidence="1">The sequence shown here is derived from an EMBL/GenBank/DDBJ whole genome shotgun (WGS) entry which is preliminary data.</text>
</comment>
<keyword evidence="2" id="KW-1185">Reference proteome</keyword>
<dbReference type="Proteomes" id="UP000055048">
    <property type="component" value="Unassembled WGS sequence"/>
</dbReference>
<proteinExistence type="predicted"/>
<sequence>MRIIQSSQNEMERDSIFRYNLSDVKLCMIDPFVPSPFRPQQPYLVILVSFSASKPRAWHPDLHHRLRPDVDRSHRSAQDMAWICRRSSLSDEKLLPVNGAVLFASRIMKMLLHIAYSITVPSE</sequence>
<gene>
    <name evidence="1" type="ORF">T05_15315</name>
</gene>
<dbReference type="EMBL" id="JYDJ01000013">
    <property type="protein sequence ID" value="KRX49711.1"/>
    <property type="molecule type" value="Genomic_DNA"/>
</dbReference>
<dbReference type="AlphaFoldDB" id="A0A0V0UED3"/>
<evidence type="ECO:0000313" key="1">
    <source>
        <dbReference type="EMBL" id="KRX49711.1"/>
    </source>
</evidence>
<accession>A0A0V0UED3</accession>
<evidence type="ECO:0000313" key="2">
    <source>
        <dbReference type="Proteomes" id="UP000055048"/>
    </source>
</evidence>
<organism evidence="1 2">
    <name type="scientific">Trichinella murrelli</name>
    <dbReference type="NCBI Taxonomy" id="144512"/>
    <lineage>
        <taxon>Eukaryota</taxon>
        <taxon>Metazoa</taxon>
        <taxon>Ecdysozoa</taxon>
        <taxon>Nematoda</taxon>
        <taxon>Enoplea</taxon>
        <taxon>Dorylaimia</taxon>
        <taxon>Trichinellida</taxon>
        <taxon>Trichinellidae</taxon>
        <taxon>Trichinella</taxon>
    </lineage>
</organism>
<reference evidence="1 2" key="1">
    <citation type="submission" date="2015-01" db="EMBL/GenBank/DDBJ databases">
        <title>Evolution of Trichinella species and genotypes.</title>
        <authorList>
            <person name="Korhonen P.K."/>
            <person name="Edoardo P."/>
            <person name="Giuseppe L.R."/>
            <person name="Gasser R.B."/>
        </authorList>
    </citation>
    <scope>NUCLEOTIDE SEQUENCE [LARGE SCALE GENOMIC DNA]</scope>
    <source>
        <strain evidence="1">ISS417</strain>
    </source>
</reference>
<protein>
    <submittedName>
        <fullName evidence="1">Uncharacterized protein</fullName>
    </submittedName>
</protein>